<evidence type="ECO:0000256" key="6">
    <source>
        <dbReference type="ARBA" id="ARBA00022692"/>
    </source>
</evidence>
<feature type="domain" description="PAS" evidence="14">
    <location>
        <begin position="186"/>
        <end position="228"/>
    </location>
</feature>
<comment type="subcellular location">
    <subcellularLocation>
        <location evidence="2">Membrane</location>
        <topology evidence="2">Multi-pass membrane protein</topology>
    </subcellularLocation>
</comment>
<dbReference type="Gene3D" id="1.10.287.130">
    <property type="match status" value="1"/>
</dbReference>
<dbReference type="Pfam" id="PF00512">
    <property type="entry name" value="HisKA"/>
    <property type="match status" value="1"/>
</dbReference>
<evidence type="ECO:0000256" key="1">
    <source>
        <dbReference type="ARBA" id="ARBA00000085"/>
    </source>
</evidence>
<evidence type="ECO:0000313" key="17">
    <source>
        <dbReference type="Proteomes" id="UP001500582"/>
    </source>
</evidence>
<dbReference type="SUPFAM" id="SSF55785">
    <property type="entry name" value="PYP-like sensor domain (PAS domain)"/>
    <property type="match status" value="1"/>
</dbReference>
<dbReference type="PROSITE" id="PS50112">
    <property type="entry name" value="PAS"/>
    <property type="match status" value="1"/>
</dbReference>
<reference evidence="17" key="1">
    <citation type="journal article" date="2019" name="Int. J. Syst. Evol. Microbiol.">
        <title>The Global Catalogue of Microorganisms (GCM) 10K type strain sequencing project: providing services to taxonomists for standard genome sequencing and annotation.</title>
        <authorList>
            <consortium name="The Broad Institute Genomics Platform"/>
            <consortium name="The Broad Institute Genome Sequencing Center for Infectious Disease"/>
            <person name="Wu L."/>
            <person name="Ma J."/>
        </authorList>
    </citation>
    <scope>NUCLEOTIDE SEQUENCE [LARGE SCALE GENOMIC DNA]</scope>
    <source>
        <strain evidence="17">JCM 17705</strain>
    </source>
</reference>
<comment type="catalytic activity">
    <reaction evidence="1">
        <text>ATP + protein L-histidine = ADP + protein N-phospho-L-histidine.</text>
        <dbReference type="EC" id="2.7.13.3"/>
    </reaction>
</comment>
<evidence type="ECO:0000256" key="9">
    <source>
        <dbReference type="ARBA" id="ARBA00022840"/>
    </source>
</evidence>
<dbReference type="SUPFAM" id="SSF47384">
    <property type="entry name" value="Homodimeric domain of signal transducing histidine kinase"/>
    <property type="match status" value="1"/>
</dbReference>
<dbReference type="EC" id="2.7.13.3" evidence="3"/>
<dbReference type="InterPro" id="IPR035965">
    <property type="entry name" value="PAS-like_dom_sf"/>
</dbReference>
<dbReference type="InterPro" id="IPR013767">
    <property type="entry name" value="PAS_fold"/>
</dbReference>
<sequence length="535" mass="60000">MINSYPIDIIPENDNERVAVLARYEIFNTAEEPGFDSICKLARTMFNMPVSHISFLDATHEAVKASAGLPPMPLINRGESLCALSVLDTEVTVIDDALQEPLLVNNPAVHGDFGLRFYAGAPLTTPDHYVIGTLCLVDRVPRSLSAHERRMLKELAAVVMEQVELRLANRRQDSVQRTTNEQLAGSEKRLQGILDTMAEGVGITDKNGRLTYANTMAQKILGLTEDEIRIRTYHDPKWQNLRVDGSLLPDDEHPMAVMMRTGQPVYDMEIGVQPPDRERFYISINAAPIFDEDGQLSGGIGTFMDVTRRRKLINRQDEFISVVSHELKTPLTGLKGALQLLERAADKPNPLQPKLLEQANRSINKITRLIEDLLNFSRVAEGQLRLSKSVFSVVELIREASQFLRLSAHFNLMIEGDEKLLVEADRDRVEQVMINLFNNAFKYAPKSKQIHAKVENYAGEIRVSVADNGPGMTEEQQSHVFERYYQGERLQNTGLGLGLYISAEIIKRHGGQIGVISKPGEGSTFWFTLPNNLLQ</sequence>
<dbReference type="SMART" id="SM00091">
    <property type="entry name" value="PAS"/>
    <property type="match status" value="1"/>
</dbReference>
<dbReference type="CDD" id="cd00075">
    <property type="entry name" value="HATPase"/>
    <property type="match status" value="1"/>
</dbReference>
<dbReference type="SMART" id="SM00387">
    <property type="entry name" value="HATPase_c"/>
    <property type="match status" value="1"/>
</dbReference>
<protein>
    <recommendedName>
        <fullName evidence="3">histidine kinase</fullName>
        <ecNumber evidence="3">2.7.13.3</ecNumber>
    </recommendedName>
</protein>
<dbReference type="NCBIfam" id="TIGR00229">
    <property type="entry name" value="sensory_box"/>
    <property type="match status" value="1"/>
</dbReference>
<keyword evidence="6" id="KW-0812">Transmembrane</keyword>
<dbReference type="InterPro" id="IPR005467">
    <property type="entry name" value="His_kinase_dom"/>
</dbReference>
<keyword evidence="10" id="KW-1133">Transmembrane helix</keyword>
<keyword evidence="17" id="KW-1185">Reference proteome</keyword>
<dbReference type="InterPro" id="IPR036890">
    <property type="entry name" value="HATPase_C_sf"/>
</dbReference>
<evidence type="ECO:0000256" key="4">
    <source>
        <dbReference type="ARBA" id="ARBA00022553"/>
    </source>
</evidence>
<dbReference type="InterPro" id="IPR000700">
    <property type="entry name" value="PAS-assoc_C"/>
</dbReference>
<dbReference type="PROSITE" id="PS50109">
    <property type="entry name" value="HIS_KIN"/>
    <property type="match status" value="1"/>
</dbReference>
<dbReference type="InterPro" id="IPR000014">
    <property type="entry name" value="PAS"/>
</dbReference>
<dbReference type="SMART" id="SM00086">
    <property type="entry name" value="PAC"/>
    <property type="match status" value="1"/>
</dbReference>
<feature type="domain" description="PAC" evidence="15">
    <location>
        <begin position="266"/>
        <end position="318"/>
    </location>
</feature>
<evidence type="ECO:0000313" key="16">
    <source>
        <dbReference type="EMBL" id="GAA4309823.1"/>
    </source>
</evidence>
<dbReference type="SUPFAM" id="SSF55781">
    <property type="entry name" value="GAF domain-like"/>
    <property type="match status" value="1"/>
</dbReference>
<keyword evidence="5" id="KW-0808">Transferase</keyword>
<dbReference type="InterPro" id="IPR001610">
    <property type="entry name" value="PAC"/>
</dbReference>
<dbReference type="PANTHER" id="PTHR42878:SF7">
    <property type="entry name" value="SENSOR HISTIDINE KINASE GLRK"/>
    <property type="match status" value="1"/>
</dbReference>
<dbReference type="InterPro" id="IPR003661">
    <property type="entry name" value="HisK_dim/P_dom"/>
</dbReference>
<keyword evidence="9" id="KW-0067">ATP-binding</keyword>
<dbReference type="Pfam" id="PF01590">
    <property type="entry name" value="GAF"/>
    <property type="match status" value="1"/>
</dbReference>
<evidence type="ECO:0000256" key="12">
    <source>
        <dbReference type="ARBA" id="ARBA00023136"/>
    </source>
</evidence>
<dbReference type="InterPro" id="IPR029016">
    <property type="entry name" value="GAF-like_dom_sf"/>
</dbReference>
<evidence type="ECO:0000256" key="10">
    <source>
        <dbReference type="ARBA" id="ARBA00022989"/>
    </source>
</evidence>
<evidence type="ECO:0000256" key="3">
    <source>
        <dbReference type="ARBA" id="ARBA00012438"/>
    </source>
</evidence>
<keyword evidence="7" id="KW-0547">Nucleotide-binding</keyword>
<organism evidence="16 17">
    <name type="scientific">Mucilaginibacter gynuensis</name>
    <dbReference type="NCBI Taxonomy" id="1302236"/>
    <lineage>
        <taxon>Bacteria</taxon>
        <taxon>Pseudomonadati</taxon>
        <taxon>Bacteroidota</taxon>
        <taxon>Sphingobacteriia</taxon>
        <taxon>Sphingobacteriales</taxon>
        <taxon>Sphingobacteriaceae</taxon>
        <taxon>Mucilaginibacter</taxon>
    </lineage>
</organism>
<dbReference type="CDD" id="cd00082">
    <property type="entry name" value="HisKA"/>
    <property type="match status" value="1"/>
</dbReference>
<dbReference type="InterPro" id="IPR003018">
    <property type="entry name" value="GAF"/>
</dbReference>
<keyword evidence="12" id="KW-0472">Membrane</keyword>
<dbReference type="SMART" id="SM00388">
    <property type="entry name" value="HisKA"/>
    <property type="match status" value="1"/>
</dbReference>
<evidence type="ECO:0000259" key="15">
    <source>
        <dbReference type="PROSITE" id="PS50113"/>
    </source>
</evidence>
<evidence type="ECO:0000256" key="11">
    <source>
        <dbReference type="ARBA" id="ARBA00023012"/>
    </source>
</evidence>
<dbReference type="Pfam" id="PF00989">
    <property type="entry name" value="PAS"/>
    <property type="match status" value="1"/>
</dbReference>
<dbReference type="EMBL" id="BAABFT010000001">
    <property type="protein sequence ID" value="GAA4309823.1"/>
    <property type="molecule type" value="Genomic_DNA"/>
</dbReference>
<dbReference type="CDD" id="cd00130">
    <property type="entry name" value="PAS"/>
    <property type="match status" value="1"/>
</dbReference>
<proteinExistence type="predicted"/>
<dbReference type="Proteomes" id="UP001500582">
    <property type="component" value="Unassembled WGS sequence"/>
</dbReference>
<name>A0ABP8FS53_9SPHI</name>
<dbReference type="PANTHER" id="PTHR42878">
    <property type="entry name" value="TWO-COMPONENT HISTIDINE KINASE"/>
    <property type="match status" value="1"/>
</dbReference>
<gene>
    <name evidence="16" type="ORF">GCM10023149_04310</name>
</gene>
<dbReference type="Gene3D" id="3.30.450.40">
    <property type="match status" value="1"/>
</dbReference>
<dbReference type="Gene3D" id="3.30.450.20">
    <property type="entry name" value="PAS domain"/>
    <property type="match status" value="1"/>
</dbReference>
<dbReference type="InterPro" id="IPR004358">
    <property type="entry name" value="Sig_transdc_His_kin-like_C"/>
</dbReference>
<evidence type="ECO:0000259" key="13">
    <source>
        <dbReference type="PROSITE" id="PS50109"/>
    </source>
</evidence>
<dbReference type="PROSITE" id="PS50113">
    <property type="entry name" value="PAC"/>
    <property type="match status" value="1"/>
</dbReference>
<dbReference type="InterPro" id="IPR003594">
    <property type="entry name" value="HATPase_dom"/>
</dbReference>
<evidence type="ECO:0000256" key="7">
    <source>
        <dbReference type="ARBA" id="ARBA00022741"/>
    </source>
</evidence>
<evidence type="ECO:0000256" key="5">
    <source>
        <dbReference type="ARBA" id="ARBA00022679"/>
    </source>
</evidence>
<evidence type="ECO:0000259" key="14">
    <source>
        <dbReference type="PROSITE" id="PS50112"/>
    </source>
</evidence>
<dbReference type="PRINTS" id="PR00344">
    <property type="entry name" value="BCTRLSENSOR"/>
</dbReference>
<keyword evidence="8" id="KW-0418">Kinase</keyword>
<evidence type="ECO:0000256" key="8">
    <source>
        <dbReference type="ARBA" id="ARBA00022777"/>
    </source>
</evidence>
<keyword evidence="4" id="KW-0597">Phosphoprotein</keyword>
<accession>A0ABP8FS53</accession>
<dbReference type="SUPFAM" id="SSF55874">
    <property type="entry name" value="ATPase domain of HSP90 chaperone/DNA topoisomerase II/histidine kinase"/>
    <property type="match status" value="1"/>
</dbReference>
<feature type="domain" description="Histidine kinase" evidence="13">
    <location>
        <begin position="322"/>
        <end position="533"/>
    </location>
</feature>
<keyword evidence="11" id="KW-0902">Two-component regulatory system</keyword>
<dbReference type="Pfam" id="PF02518">
    <property type="entry name" value="HATPase_c"/>
    <property type="match status" value="1"/>
</dbReference>
<evidence type="ECO:0000256" key="2">
    <source>
        <dbReference type="ARBA" id="ARBA00004141"/>
    </source>
</evidence>
<dbReference type="Gene3D" id="3.30.565.10">
    <property type="entry name" value="Histidine kinase-like ATPase, C-terminal domain"/>
    <property type="match status" value="1"/>
</dbReference>
<dbReference type="InterPro" id="IPR036097">
    <property type="entry name" value="HisK_dim/P_sf"/>
</dbReference>
<comment type="caution">
    <text evidence="16">The sequence shown here is derived from an EMBL/GenBank/DDBJ whole genome shotgun (WGS) entry which is preliminary data.</text>
</comment>
<dbReference type="RefSeq" id="WP_345209338.1">
    <property type="nucleotide sequence ID" value="NZ_BAABFT010000001.1"/>
</dbReference>
<dbReference type="SMART" id="SM00065">
    <property type="entry name" value="GAF"/>
    <property type="match status" value="1"/>
</dbReference>
<dbReference type="InterPro" id="IPR050351">
    <property type="entry name" value="BphY/WalK/GraS-like"/>
</dbReference>